<evidence type="ECO:0000313" key="2">
    <source>
        <dbReference type="EMBL" id="GIY89371.1"/>
    </source>
</evidence>
<dbReference type="CDD" id="cd00063">
    <property type="entry name" value="FN3"/>
    <property type="match status" value="1"/>
</dbReference>
<dbReference type="Proteomes" id="UP001054945">
    <property type="component" value="Unassembled WGS sequence"/>
</dbReference>
<name>A0AAV4X5U3_CAEEX</name>
<feature type="non-terminal residue" evidence="2">
    <location>
        <position position="1"/>
    </location>
</feature>
<feature type="domain" description="Fibronectin type-III" evidence="1">
    <location>
        <begin position="2"/>
        <end position="99"/>
    </location>
</feature>
<dbReference type="PROSITE" id="PS50853">
    <property type="entry name" value="FN3"/>
    <property type="match status" value="1"/>
</dbReference>
<dbReference type="SUPFAM" id="SSF49265">
    <property type="entry name" value="Fibronectin type III"/>
    <property type="match status" value="1"/>
</dbReference>
<evidence type="ECO:0000259" key="1">
    <source>
        <dbReference type="PROSITE" id="PS50853"/>
    </source>
</evidence>
<dbReference type="Gene3D" id="2.60.40.10">
    <property type="entry name" value="Immunoglobulins"/>
    <property type="match status" value="2"/>
</dbReference>
<keyword evidence="3" id="KW-1185">Reference proteome</keyword>
<dbReference type="InterPro" id="IPR036116">
    <property type="entry name" value="FN3_sf"/>
</dbReference>
<reference evidence="2 3" key="1">
    <citation type="submission" date="2021-06" db="EMBL/GenBank/DDBJ databases">
        <title>Caerostris extrusa draft genome.</title>
        <authorList>
            <person name="Kono N."/>
            <person name="Arakawa K."/>
        </authorList>
    </citation>
    <scope>NUCLEOTIDE SEQUENCE [LARGE SCALE GENOMIC DNA]</scope>
</reference>
<dbReference type="EMBL" id="BPLR01017198">
    <property type="protein sequence ID" value="GIY89371.1"/>
    <property type="molecule type" value="Genomic_DNA"/>
</dbReference>
<dbReference type="InterPro" id="IPR003961">
    <property type="entry name" value="FN3_dom"/>
</dbReference>
<dbReference type="InterPro" id="IPR013783">
    <property type="entry name" value="Ig-like_fold"/>
</dbReference>
<comment type="caution">
    <text evidence="2">The sequence shown here is derived from an EMBL/GenBank/DDBJ whole genome shotgun (WGS) entry which is preliminary data.</text>
</comment>
<protein>
    <submittedName>
        <fullName evidence="2">Down syndrome cell adhesion molecule</fullName>
    </submittedName>
</protein>
<sequence length="187" mass="20315">SAGSTLRNPSNRCEQSRVVLSWSVPYTGNSPVTNKLLKNTLFSGPWSSDAKKVEIPGSNTSVSISSLAPMTTYHFKLQAENVIGRSSFGEIITITTDEEDPPPSPTLRIVSSTSSAVVLGWDTLSVESTSVKGYKLFYRAELPEWDEIEVPDPHSLSTPFDRSAVVLDISFTSSRTMMWAGAIPATL</sequence>
<dbReference type="AlphaFoldDB" id="A0AAV4X5U3"/>
<evidence type="ECO:0000313" key="3">
    <source>
        <dbReference type="Proteomes" id="UP001054945"/>
    </source>
</evidence>
<proteinExistence type="predicted"/>
<organism evidence="2 3">
    <name type="scientific">Caerostris extrusa</name>
    <name type="common">Bark spider</name>
    <name type="synonym">Caerostris bankana</name>
    <dbReference type="NCBI Taxonomy" id="172846"/>
    <lineage>
        <taxon>Eukaryota</taxon>
        <taxon>Metazoa</taxon>
        <taxon>Ecdysozoa</taxon>
        <taxon>Arthropoda</taxon>
        <taxon>Chelicerata</taxon>
        <taxon>Arachnida</taxon>
        <taxon>Araneae</taxon>
        <taxon>Araneomorphae</taxon>
        <taxon>Entelegynae</taxon>
        <taxon>Araneoidea</taxon>
        <taxon>Araneidae</taxon>
        <taxon>Caerostris</taxon>
    </lineage>
</organism>
<dbReference type="Pfam" id="PF00041">
    <property type="entry name" value="fn3"/>
    <property type="match status" value="1"/>
</dbReference>
<accession>A0AAV4X5U3</accession>
<gene>
    <name evidence="2" type="primary">DSCAM_21</name>
    <name evidence="2" type="ORF">CEXT_809761</name>
</gene>